<organism evidence="2 4">
    <name type="scientific">Yersinia nurmii</name>
    <dbReference type="NCBI Taxonomy" id="685706"/>
    <lineage>
        <taxon>Bacteria</taxon>
        <taxon>Pseudomonadati</taxon>
        <taxon>Pseudomonadota</taxon>
        <taxon>Gammaproteobacteria</taxon>
        <taxon>Enterobacterales</taxon>
        <taxon>Yersiniaceae</taxon>
        <taxon>Yersinia</taxon>
    </lineage>
</organism>
<keyword evidence="1" id="KW-0328">Glycosyltransferase</keyword>
<reference evidence="1 3" key="1">
    <citation type="submission" date="2015-03" db="EMBL/GenBank/DDBJ databases">
        <authorList>
            <consortium name="Pathogen Informatics"/>
            <person name="Murphy D."/>
        </authorList>
    </citation>
    <scope>NUCLEOTIDE SEQUENCE [LARGE SCALE GENOMIC DNA]</scope>
    <source>
        <strain evidence="3">type strain: CIP110231</strain>
        <strain evidence="1">Type strain: CIP110231</strain>
    </source>
</reference>
<dbReference type="GO" id="GO:0004731">
    <property type="term" value="F:purine-nucleoside phosphorylase activity"/>
    <property type="evidence" value="ECO:0007669"/>
    <property type="project" value="UniProtKB-EC"/>
</dbReference>
<dbReference type="EC" id="2.4.2.1" evidence="1"/>
<name>A0AAW7K753_9GAMM</name>
<dbReference type="PANTHER" id="PTHR30087">
    <property type="entry name" value="INNER MEMBRANE PROTEIN"/>
    <property type="match status" value="1"/>
</dbReference>
<accession>A0AAW7K753</accession>
<keyword evidence="1" id="KW-0808">Transferase</keyword>
<keyword evidence="3" id="KW-1185">Reference proteome</keyword>
<dbReference type="PANTHER" id="PTHR30087:SF1">
    <property type="entry name" value="HYPOTHETICAL CYTOSOLIC PROTEIN"/>
    <property type="match status" value="1"/>
</dbReference>
<dbReference type="RefSeq" id="WP_072080630.1">
    <property type="nucleotide sequence ID" value="NZ_CPYD01000006.1"/>
</dbReference>
<reference evidence="2" key="2">
    <citation type="submission" date="2023-06" db="EMBL/GenBank/DDBJ databases">
        <authorList>
            <person name="Polev D.E."/>
            <person name="Saitova A.T."/>
            <person name="Bogumilchik E.A."/>
            <person name="Kokorina G.I."/>
            <person name="Voskresenskaia E.A."/>
        </authorList>
    </citation>
    <scope>NUCLEOTIDE SEQUENCE</scope>
    <source>
        <strain evidence="2">2145 StPb PI</strain>
    </source>
</reference>
<dbReference type="Pfam" id="PF04463">
    <property type="entry name" value="2-thiour_desulf"/>
    <property type="match status" value="1"/>
</dbReference>
<evidence type="ECO:0000313" key="2">
    <source>
        <dbReference type="EMBL" id="MDN0087414.1"/>
    </source>
</evidence>
<dbReference type="AlphaFoldDB" id="A0AAW7K753"/>
<evidence type="ECO:0000313" key="4">
    <source>
        <dbReference type="Proteomes" id="UP001167864"/>
    </source>
</evidence>
<proteinExistence type="predicted"/>
<comment type="caution">
    <text evidence="2">The sequence shown here is derived from an EMBL/GenBank/DDBJ whole genome shotgun (WGS) entry which is preliminary data.</text>
</comment>
<dbReference type="EMBL" id="JAUEHU010000006">
    <property type="protein sequence ID" value="MDN0087414.1"/>
    <property type="molecule type" value="Genomic_DNA"/>
</dbReference>
<sequence>MESVKNKQPPTNKVLVSACLMGQPVRYNVSAVSGERDILRRWESDGRLVIICPEMAAGMPVPRPAAEIQAGNGEFVLAGRALVREISGADVSAEFVLGAQLALKLARENGCKVAILTEGSPSCGSSVIYDGHFSGTLLSGSGVVTALLRSQGIQVFSQNQLDAADAYLCEIEQKWRN</sequence>
<dbReference type="EMBL" id="CPYD01000006">
    <property type="protein sequence ID" value="CNE60602.1"/>
    <property type="molecule type" value="Genomic_DNA"/>
</dbReference>
<evidence type="ECO:0000313" key="1">
    <source>
        <dbReference type="EMBL" id="CNE60602.1"/>
    </source>
</evidence>
<evidence type="ECO:0000313" key="3">
    <source>
        <dbReference type="Proteomes" id="UP000040578"/>
    </source>
</evidence>
<dbReference type="InterPro" id="IPR007553">
    <property type="entry name" value="2-thiour_desulf"/>
</dbReference>
<dbReference type="Proteomes" id="UP000040578">
    <property type="component" value="Unassembled WGS sequence"/>
</dbReference>
<protein>
    <submittedName>
        <fullName evidence="2">DUF523 domain-containing protein</fullName>
    </submittedName>
    <submittedName>
        <fullName evidence="1">Purine nucleoside phosphorylase</fullName>
        <ecNumber evidence="1">2.4.2.1</ecNumber>
    </submittedName>
</protein>
<gene>
    <name evidence="1" type="ORF">ERS137967_02035</name>
    <name evidence="2" type="ORF">QVN42_08405</name>
</gene>
<dbReference type="Proteomes" id="UP001167864">
    <property type="component" value="Unassembled WGS sequence"/>
</dbReference>